<dbReference type="SUPFAM" id="SSF51395">
    <property type="entry name" value="FMN-linked oxidoreductases"/>
    <property type="match status" value="1"/>
</dbReference>
<keyword evidence="3" id="KW-0285">Flavoprotein</keyword>
<feature type="compositionally biased region" description="Polar residues" evidence="7">
    <location>
        <begin position="64"/>
        <end position="75"/>
    </location>
</feature>
<dbReference type="Gene3D" id="3.20.20.70">
    <property type="entry name" value="Aldolase class I"/>
    <property type="match status" value="1"/>
</dbReference>
<dbReference type="Gene3D" id="2.30.26.10">
    <property type="entry name" value="Dihydroorotate Dehydrogenase A, chain A, domain 2"/>
    <property type="match status" value="1"/>
</dbReference>
<evidence type="ECO:0000256" key="4">
    <source>
        <dbReference type="ARBA" id="ARBA00022643"/>
    </source>
</evidence>
<accession>A0A086TBS6</accession>
<comment type="pathway">
    <text evidence="2">Pyrimidine metabolism; UMP biosynthesis via de novo pathway.</text>
</comment>
<keyword evidence="6" id="KW-0560">Oxidoreductase</keyword>
<evidence type="ECO:0000256" key="1">
    <source>
        <dbReference type="ARBA" id="ARBA00001917"/>
    </source>
</evidence>
<dbReference type="GO" id="GO:0004152">
    <property type="term" value="F:dihydroorotate dehydrogenase activity"/>
    <property type="evidence" value="ECO:0007669"/>
    <property type="project" value="TreeGrafter"/>
</dbReference>
<evidence type="ECO:0000256" key="7">
    <source>
        <dbReference type="SAM" id="MobiDB-lite"/>
    </source>
</evidence>
<dbReference type="Pfam" id="PF01180">
    <property type="entry name" value="DHO_dh"/>
    <property type="match status" value="1"/>
</dbReference>
<comment type="cofactor">
    <cofactor evidence="1">
        <name>FMN</name>
        <dbReference type="ChEBI" id="CHEBI:58210"/>
    </cofactor>
</comment>
<name>A0A086TBS6_HAPC1</name>
<evidence type="ECO:0000259" key="8">
    <source>
        <dbReference type="Pfam" id="PF01180"/>
    </source>
</evidence>
<dbReference type="OrthoDB" id="14784at2759"/>
<keyword evidence="5" id="KW-0665">Pyrimidine biosynthesis</keyword>
<dbReference type="GO" id="GO:0006221">
    <property type="term" value="P:pyrimidine nucleotide biosynthetic process"/>
    <property type="evidence" value="ECO:0007669"/>
    <property type="project" value="UniProtKB-KW"/>
</dbReference>
<evidence type="ECO:0000256" key="5">
    <source>
        <dbReference type="ARBA" id="ARBA00022975"/>
    </source>
</evidence>
<evidence type="ECO:0000256" key="3">
    <source>
        <dbReference type="ARBA" id="ARBA00022630"/>
    </source>
</evidence>
<proteinExistence type="predicted"/>
<dbReference type="GO" id="GO:0006207">
    <property type="term" value="P:'de novo' pyrimidine nucleobase biosynthetic process"/>
    <property type="evidence" value="ECO:0007669"/>
    <property type="project" value="TreeGrafter"/>
</dbReference>
<dbReference type="InterPro" id="IPR013785">
    <property type="entry name" value="Aldolase_TIM"/>
</dbReference>
<feature type="region of interest" description="Disordered" evidence="7">
    <location>
        <begin position="60"/>
        <end position="94"/>
    </location>
</feature>
<dbReference type="PANTHER" id="PTHR48109">
    <property type="entry name" value="DIHYDROOROTATE DEHYDROGENASE (QUINONE), MITOCHONDRIAL-RELATED"/>
    <property type="match status" value="1"/>
</dbReference>
<dbReference type="Proteomes" id="UP000029964">
    <property type="component" value="Unassembled WGS sequence"/>
</dbReference>
<sequence>MPPPPLQIHPPLLNSACPWATTPEQLRALLECPSTGAVTVRTSLLQGFDHQPSRHRFTFFDPATTESSPGGTQSLPDHDGLSASSPSGPEHDMHQQYTASLNNLGYSPITLEEYLDILRDLAAEYPPHLHHKTVILSVTGSSDDVRACYDTIASRVDDIPFPLAMEVNLSCPNIPGAPPVAYDTAALSGYLAVLPRGPAIPVGIKTPPYTHAGQYESFISALRDADAGERLSFITATNTLGSCVVLGGDAQGAAEPVLPGGGAGVGGMAGPPLHPLALGNVATIRKLLGDAAAGGDANGHRLGQISIIGVGGVGDERGYRRMRAVGAAAVGLATALGREGPGVFSRIEKAIGSAW</sequence>
<evidence type="ECO:0000313" key="10">
    <source>
        <dbReference type="Proteomes" id="UP000029964"/>
    </source>
</evidence>
<dbReference type="InterPro" id="IPR050074">
    <property type="entry name" value="DHO_dehydrogenase"/>
</dbReference>
<evidence type="ECO:0000313" key="9">
    <source>
        <dbReference type="EMBL" id="KFH46808.1"/>
    </source>
</evidence>
<reference evidence="10" key="1">
    <citation type="journal article" date="2014" name="Genome Announc.">
        <title>Genome sequence and annotation of Acremonium chrysogenum, producer of the beta-lactam antibiotic cephalosporin C.</title>
        <authorList>
            <person name="Terfehr D."/>
            <person name="Dahlmann T.A."/>
            <person name="Specht T."/>
            <person name="Zadra I."/>
            <person name="Kuernsteiner H."/>
            <person name="Kueck U."/>
        </authorList>
    </citation>
    <scope>NUCLEOTIDE SEQUENCE [LARGE SCALE GENOMIC DNA]</scope>
    <source>
        <strain evidence="10">ATCC 11550 / CBS 779.69 / DSM 880 / IAM 14645 / JCM 23072 / IMI 49137</strain>
    </source>
</reference>
<dbReference type="PANTHER" id="PTHR48109:SF1">
    <property type="entry name" value="DIHYDROOROTATE DEHYDROGENASE (FUMARATE)"/>
    <property type="match status" value="1"/>
</dbReference>
<protein>
    <submittedName>
        <fullName evidence="9">Putative dihydroorotate dehydrogenase A-like protein</fullName>
    </submittedName>
</protein>
<feature type="domain" description="Dihydroorotate dehydrogenase catalytic" evidence="8">
    <location>
        <begin position="96"/>
        <end position="352"/>
    </location>
</feature>
<dbReference type="InterPro" id="IPR005720">
    <property type="entry name" value="Dihydroorotate_DH_cat"/>
</dbReference>
<keyword evidence="10" id="KW-1185">Reference proteome</keyword>
<dbReference type="InterPro" id="IPR023359">
    <property type="entry name" value="Dihydro_DH_chainA_dom2"/>
</dbReference>
<evidence type="ECO:0000256" key="6">
    <source>
        <dbReference type="ARBA" id="ARBA00023002"/>
    </source>
</evidence>
<dbReference type="EMBL" id="JPKY01000015">
    <property type="protein sequence ID" value="KFH46808.1"/>
    <property type="molecule type" value="Genomic_DNA"/>
</dbReference>
<gene>
    <name evidence="9" type="ORF">ACRE_023540</name>
</gene>
<comment type="caution">
    <text evidence="9">The sequence shown here is derived from an EMBL/GenBank/DDBJ whole genome shotgun (WGS) entry which is preliminary data.</text>
</comment>
<evidence type="ECO:0000256" key="2">
    <source>
        <dbReference type="ARBA" id="ARBA00004725"/>
    </source>
</evidence>
<dbReference type="GO" id="GO:0005737">
    <property type="term" value="C:cytoplasm"/>
    <property type="evidence" value="ECO:0007669"/>
    <property type="project" value="InterPro"/>
</dbReference>
<dbReference type="AlphaFoldDB" id="A0A086TBS6"/>
<keyword evidence="4" id="KW-0288">FMN</keyword>
<dbReference type="HOGENOM" id="CLU_036010_0_0_1"/>
<organism evidence="9 10">
    <name type="scientific">Hapsidospora chrysogenum (strain ATCC 11550 / CBS 779.69 / DSM 880 / IAM 14645 / JCM 23072 / IMI 49137)</name>
    <name type="common">Acremonium chrysogenum</name>
    <dbReference type="NCBI Taxonomy" id="857340"/>
    <lineage>
        <taxon>Eukaryota</taxon>
        <taxon>Fungi</taxon>
        <taxon>Dikarya</taxon>
        <taxon>Ascomycota</taxon>
        <taxon>Pezizomycotina</taxon>
        <taxon>Sordariomycetes</taxon>
        <taxon>Hypocreomycetidae</taxon>
        <taxon>Hypocreales</taxon>
        <taxon>Bionectriaceae</taxon>
        <taxon>Hapsidospora</taxon>
    </lineage>
</organism>
<dbReference type="STRING" id="857340.A0A086TBS6"/>